<keyword evidence="4" id="KW-1185">Reference proteome</keyword>
<accession>A0A366XV15</accession>
<dbReference type="GO" id="GO:0052913">
    <property type="term" value="F:16S rRNA (guanine(966)-N(2))-methyltransferase activity"/>
    <property type="evidence" value="ECO:0007669"/>
    <property type="project" value="UniProtKB-EC"/>
</dbReference>
<dbReference type="CDD" id="cd02440">
    <property type="entry name" value="AdoMet_MTases"/>
    <property type="match status" value="1"/>
</dbReference>
<dbReference type="Proteomes" id="UP000253314">
    <property type="component" value="Unassembled WGS sequence"/>
</dbReference>
<dbReference type="PANTHER" id="PTHR43542:SF1">
    <property type="entry name" value="METHYLTRANSFERASE"/>
    <property type="match status" value="1"/>
</dbReference>
<gene>
    <name evidence="3" type="primary">rsmD</name>
    <name evidence="3" type="ORF">DS031_06565</name>
</gene>
<dbReference type="OrthoDB" id="9803017at2"/>
<dbReference type="EC" id="2.1.1.171" evidence="3"/>
<dbReference type="GO" id="GO:0003676">
    <property type="term" value="F:nucleic acid binding"/>
    <property type="evidence" value="ECO:0007669"/>
    <property type="project" value="InterPro"/>
</dbReference>
<evidence type="ECO:0000313" key="4">
    <source>
        <dbReference type="Proteomes" id="UP000253314"/>
    </source>
</evidence>
<sequence length="186" mass="20851">MRVIAGECKGRMLKPVPGHSTRPTTDKVRESIFNMVGPFFEGGFALDLYGGSGALGIEALSRGIEKVIFVDRDAKAISVIKENLAQFGYNEKSEVYRNDSYRALKALKKRELSFSLILLDPPYHKQKLERDIETILDFGLLNRDGQLVAEHGVEVELPEEIGTLEKVKYESYSGTTAVSIYRFSNE</sequence>
<dbReference type="NCBIfam" id="TIGR00095">
    <property type="entry name" value="16S rRNA (guanine(966)-N(2))-methyltransferase RsmD"/>
    <property type="match status" value="1"/>
</dbReference>
<dbReference type="InterPro" id="IPR029063">
    <property type="entry name" value="SAM-dependent_MTases_sf"/>
</dbReference>
<evidence type="ECO:0000313" key="3">
    <source>
        <dbReference type="EMBL" id="RBW70230.1"/>
    </source>
</evidence>
<dbReference type="PIRSF" id="PIRSF004553">
    <property type="entry name" value="CHP00095"/>
    <property type="match status" value="1"/>
</dbReference>
<dbReference type="PROSITE" id="PS00092">
    <property type="entry name" value="N6_MTASE"/>
    <property type="match status" value="1"/>
</dbReference>
<evidence type="ECO:0000256" key="2">
    <source>
        <dbReference type="ARBA" id="ARBA00022679"/>
    </source>
</evidence>
<protein>
    <submittedName>
        <fullName evidence="3">16S rRNA (Guanine(966)-N(2))-methyltransferase RsmD</fullName>
        <ecNumber evidence="3">2.1.1.171</ecNumber>
    </submittedName>
</protein>
<dbReference type="InterPro" id="IPR002052">
    <property type="entry name" value="DNA_methylase_N6_adenine_CS"/>
</dbReference>
<keyword evidence="1 3" id="KW-0489">Methyltransferase</keyword>
<dbReference type="EMBL" id="QOCW01000005">
    <property type="protein sequence ID" value="RBW70230.1"/>
    <property type="molecule type" value="Genomic_DNA"/>
</dbReference>
<comment type="caution">
    <text evidence="3">The sequence shown here is derived from an EMBL/GenBank/DDBJ whole genome shotgun (WGS) entry which is preliminary data.</text>
</comment>
<dbReference type="AlphaFoldDB" id="A0A366XV15"/>
<evidence type="ECO:0000256" key="1">
    <source>
        <dbReference type="ARBA" id="ARBA00022603"/>
    </source>
</evidence>
<dbReference type="RefSeq" id="WP_113805135.1">
    <property type="nucleotide sequence ID" value="NZ_QOCW01000005.1"/>
</dbReference>
<dbReference type="PANTHER" id="PTHR43542">
    <property type="entry name" value="METHYLTRANSFERASE"/>
    <property type="match status" value="1"/>
</dbReference>
<reference evidence="3 4" key="1">
    <citation type="submission" date="2018-07" db="EMBL/GenBank/DDBJ databases">
        <title>Lottiidibacillus patelloidae gen. nov., sp. nov., isolated from the intestinal tract of a marine limpet and the reclassification of B. taeanensis BH030017T, B. algicola KMM 3737T and B. hwajinpoensis SW-72T as genus Lottiidibacillus.</title>
        <authorList>
            <person name="Liu R."/>
            <person name="Huang Z."/>
        </authorList>
    </citation>
    <scope>NUCLEOTIDE SEQUENCE [LARGE SCALE GENOMIC DNA]</scope>
    <source>
        <strain evidence="3 4">BH030017</strain>
    </source>
</reference>
<keyword evidence="2 3" id="KW-0808">Transferase</keyword>
<dbReference type="SUPFAM" id="SSF53335">
    <property type="entry name" value="S-adenosyl-L-methionine-dependent methyltransferases"/>
    <property type="match status" value="1"/>
</dbReference>
<dbReference type="Gene3D" id="3.40.50.150">
    <property type="entry name" value="Vaccinia Virus protein VP39"/>
    <property type="match status" value="1"/>
</dbReference>
<dbReference type="Pfam" id="PF03602">
    <property type="entry name" value="Cons_hypoth95"/>
    <property type="match status" value="1"/>
</dbReference>
<proteinExistence type="predicted"/>
<organism evidence="3 4">
    <name type="scientific">Bacillus taeanensis</name>
    <dbReference type="NCBI Taxonomy" id="273032"/>
    <lineage>
        <taxon>Bacteria</taxon>
        <taxon>Bacillati</taxon>
        <taxon>Bacillota</taxon>
        <taxon>Bacilli</taxon>
        <taxon>Bacillales</taxon>
        <taxon>Bacillaceae</taxon>
        <taxon>Bacillus</taxon>
    </lineage>
</organism>
<name>A0A366XV15_9BACI</name>
<dbReference type="InterPro" id="IPR004398">
    <property type="entry name" value="RNA_MeTrfase_RsmD"/>
</dbReference>